<dbReference type="CDD" id="cd03794">
    <property type="entry name" value="GT4_WbuB-like"/>
    <property type="match status" value="1"/>
</dbReference>
<evidence type="ECO:0000256" key="1">
    <source>
        <dbReference type="SAM" id="MobiDB-lite"/>
    </source>
</evidence>
<reference evidence="3 4" key="1">
    <citation type="submission" date="2018-06" db="EMBL/GenBank/DDBJ databases">
        <title>Genomic Encyclopedia of Type Strains, Phase IV (KMG-IV): sequencing the most valuable type-strain genomes for metagenomic binning, comparative biology and taxonomic classification.</title>
        <authorList>
            <person name="Goeker M."/>
        </authorList>
    </citation>
    <scope>NUCLEOTIDE SEQUENCE [LARGE SCALE GENOMIC DNA]</scope>
    <source>
        <strain evidence="3 4">DSM 24875</strain>
    </source>
</reference>
<keyword evidence="3" id="KW-0808">Transferase</keyword>
<protein>
    <submittedName>
        <fullName evidence="3">Glycosyltransferase involved in cell wall biosynthesis</fullName>
    </submittedName>
</protein>
<feature type="compositionally biased region" description="Low complexity" evidence="1">
    <location>
        <begin position="22"/>
        <end position="33"/>
    </location>
</feature>
<comment type="caution">
    <text evidence="3">The sequence shown here is derived from an EMBL/GenBank/DDBJ whole genome shotgun (WGS) entry which is preliminary data.</text>
</comment>
<dbReference type="PANTHER" id="PTHR45947:SF3">
    <property type="entry name" value="SULFOQUINOVOSYL TRANSFERASE SQD2"/>
    <property type="match status" value="1"/>
</dbReference>
<dbReference type="GO" id="GO:0016757">
    <property type="term" value="F:glycosyltransferase activity"/>
    <property type="evidence" value="ECO:0007669"/>
    <property type="project" value="TreeGrafter"/>
</dbReference>
<dbReference type="Gene3D" id="3.40.50.2000">
    <property type="entry name" value="Glycogen Phosphorylase B"/>
    <property type="match status" value="2"/>
</dbReference>
<dbReference type="Proteomes" id="UP000253529">
    <property type="component" value="Unassembled WGS sequence"/>
</dbReference>
<dbReference type="PANTHER" id="PTHR45947">
    <property type="entry name" value="SULFOQUINOVOSYL TRANSFERASE SQD2"/>
    <property type="match status" value="1"/>
</dbReference>
<name>A0A366FNZ7_9HYPH</name>
<proteinExistence type="predicted"/>
<dbReference type="SUPFAM" id="SSF53756">
    <property type="entry name" value="UDP-Glycosyltransferase/glycogen phosphorylase"/>
    <property type="match status" value="1"/>
</dbReference>
<keyword evidence="4" id="KW-1185">Reference proteome</keyword>
<dbReference type="InterPro" id="IPR050194">
    <property type="entry name" value="Glycosyltransferase_grp1"/>
</dbReference>
<gene>
    <name evidence="3" type="ORF">DFR50_10750</name>
</gene>
<evidence type="ECO:0000313" key="4">
    <source>
        <dbReference type="Proteomes" id="UP000253529"/>
    </source>
</evidence>
<organism evidence="3 4">
    <name type="scientific">Roseiarcus fermentans</name>
    <dbReference type="NCBI Taxonomy" id="1473586"/>
    <lineage>
        <taxon>Bacteria</taxon>
        <taxon>Pseudomonadati</taxon>
        <taxon>Pseudomonadota</taxon>
        <taxon>Alphaproteobacteria</taxon>
        <taxon>Hyphomicrobiales</taxon>
        <taxon>Roseiarcaceae</taxon>
        <taxon>Roseiarcus</taxon>
    </lineage>
</organism>
<dbReference type="Pfam" id="PF13439">
    <property type="entry name" value="Glyco_transf_4"/>
    <property type="match status" value="1"/>
</dbReference>
<dbReference type="InterPro" id="IPR028098">
    <property type="entry name" value="Glyco_trans_4-like_N"/>
</dbReference>
<dbReference type="Pfam" id="PF13692">
    <property type="entry name" value="Glyco_trans_1_4"/>
    <property type="match status" value="1"/>
</dbReference>
<feature type="domain" description="Glycosyltransferase subfamily 4-like N-terminal" evidence="2">
    <location>
        <begin position="73"/>
        <end position="248"/>
    </location>
</feature>
<dbReference type="AlphaFoldDB" id="A0A366FNZ7"/>
<dbReference type="EMBL" id="QNRK01000007">
    <property type="protein sequence ID" value="RBP15780.1"/>
    <property type="molecule type" value="Genomic_DNA"/>
</dbReference>
<sequence length="448" mass="49490">MKPNTPGLSVAASNLEPRSRARGGAATDTAARGGEAGLKTQQGLSPEARDGAALLGRKILVIVENLPVPFDRRVWQESLALVAAGAQVSVICPKGKGYEADEETIEGVHIYRHDLPAEGDSPAGYLSEYAAALFHEMRLAWRAYFQRGFDVIHGCNPPDLIFLVALPFKLLGKKYLFDHHDINPELFEAKFNKRGFFWRLLVLFERLTFASADIVISTNESYRKIAIERGGKHPDKVFVVRSGPDLRRVRIMPVDPKWKNGRTFLVGFVGVIGDQEGIDLLLASAQRIVFDLGRDDVQFVLVGDGPSRKRMQEKSDAMGLSDCVTFLGRVPDDELFSVLSTADVCVNPDRVNPMNNLSTMNKILEYMAMKKPIVQFDVDEGRVSAGEASLYAKPNDPIDFADKILALLADPLLRATAGEIGRRRIESELSWERQTTKLTAAYTALFAG</sequence>
<feature type="region of interest" description="Disordered" evidence="1">
    <location>
        <begin position="1"/>
        <end position="45"/>
    </location>
</feature>
<accession>A0A366FNZ7</accession>
<evidence type="ECO:0000259" key="2">
    <source>
        <dbReference type="Pfam" id="PF13439"/>
    </source>
</evidence>
<evidence type="ECO:0000313" key="3">
    <source>
        <dbReference type="EMBL" id="RBP15780.1"/>
    </source>
</evidence>